<feature type="transmembrane region" description="Helical" evidence="6">
    <location>
        <begin position="109"/>
        <end position="131"/>
    </location>
</feature>
<feature type="transmembrane region" description="Helical" evidence="6">
    <location>
        <begin position="400"/>
        <end position="420"/>
    </location>
</feature>
<protein>
    <submittedName>
        <fullName evidence="8">MFS transporter, ACS family, tartrate transporter</fullName>
    </submittedName>
</protein>
<reference evidence="8 9" key="1">
    <citation type="submission" date="2017-06" db="EMBL/GenBank/DDBJ databases">
        <authorList>
            <person name="Kim H.J."/>
            <person name="Triplett B.A."/>
        </authorList>
    </citation>
    <scope>NUCLEOTIDE SEQUENCE [LARGE SCALE GENOMIC DNA]</scope>
    <source>
        <strain evidence="8 9">B29T1</strain>
    </source>
</reference>
<feature type="transmembrane region" description="Helical" evidence="6">
    <location>
        <begin position="368"/>
        <end position="388"/>
    </location>
</feature>
<dbReference type="PANTHER" id="PTHR43791">
    <property type="entry name" value="PERMEASE-RELATED"/>
    <property type="match status" value="1"/>
</dbReference>
<comment type="subcellular location">
    <subcellularLocation>
        <location evidence="1">Membrane</location>
        <topology evidence="1">Multi-pass membrane protein</topology>
    </subcellularLocation>
</comment>
<keyword evidence="4 6" id="KW-1133">Transmembrane helix</keyword>
<evidence type="ECO:0000256" key="4">
    <source>
        <dbReference type="ARBA" id="ARBA00022989"/>
    </source>
</evidence>
<dbReference type="InterPro" id="IPR036259">
    <property type="entry name" value="MFS_trans_sf"/>
</dbReference>
<evidence type="ECO:0000256" key="3">
    <source>
        <dbReference type="ARBA" id="ARBA00022692"/>
    </source>
</evidence>
<feature type="domain" description="Major facilitator superfamily (MFS) profile" evidence="7">
    <location>
        <begin position="19"/>
        <end position="424"/>
    </location>
</feature>
<evidence type="ECO:0000256" key="1">
    <source>
        <dbReference type="ARBA" id="ARBA00004141"/>
    </source>
</evidence>
<evidence type="ECO:0000256" key="6">
    <source>
        <dbReference type="SAM" id="Phobius"/>
    </source>
</evidence>
<dbReference type="InterPro" id="IPR011701">
    <property type="entry name" value="MFS"/>
</dbReference>
<evidence type="ECO:0000313" key="8">
    <source>
        <dbReference type="EMBL" id="SNB66689.1"/>
    </source>
</evidence>
<feature type="transmembrane region" description="Helical" evidence="6">
    <location>
        <begin position="310"/>
        <end position="330"/>
    </location>
</feature>
<dbReference type="RefSeq" id="WP_088561176.1">
    <property type="nucleotide sequence ID" value="NZ_FYEH01000005.1"/>
</dbReference>
<evidence type="ECO:0000259" key="7">
    <source>
        <dbReference type="PROSITE" id="PS50850"/>
    </source>
</evidence>
<evidence type="ECO:0000313" key="9">
    <source>
        <dbReference type="Proteomes" id="UP000197065"/>
    </source>
</evidence>
<feature type="transmembrane region" description="Helical" evidence="6">
    <location>
        <begin position="81"/>
        <end position="103"/>
    </location>
</feature>
<dbReference type="AlphaFoldDB" id="A0A212R3V7"/>
<dbReference type="InterPro" id="IPR020846">
    <property type="entry name" value="MFS_dom"/>
</dbReference>
<gene>
    <name evidence="8" type="ORF">SAMN07250955_105168</name>
</gene>
<evidence type="ECO:0000256" key="2">
    <source>
        <dbReference type="ARBA" id="ARBA00022448"/>
    </source>
</evidence>
<sequence length="435" mass="47290">MTLHSSDGDRIVGKVAWRLLPIMGLLYLVAYVDRTNVGFAALTMNADLGISATVFGWAAGIFFLGYMLFEVPSNIIMEKVGARFWIARIMVSWGIVAGAMMFVQGPWSLIVLRFLLGIAEAGFFPGMILYLTYWFPARYRARYVALFAIAMPLSSVVGSPISALLLQMHGFLGLVGWQWLFLVEAVPAILLGFVVLRILPDGPKEAYFLTPDERDWLAGELETEHHHVRAHGHLGIAKVLVDWRIWALIAIYFGQNVASYGLSFFMPQIVKGLGFSTLTTGFVAATPYVVAIVAMVLVGRSVDRTGDRRFHGFAVLCVVALGVLIAAWFGTSLWSVVGLIMGGGMIYSIQPCFWPLPSEFLADTDRAAGIAVINSVGNLGGFLGPYAIGYLRDQTGGFGAGLVFVALMAFIAGIVILFFARPQLQIASRASVAAD</sequence>
<dbReference type="CDD" id="cd17319">
    <property type="entry name" value="MFS_ExuT_GudP_like"/>
    <property type="match status" value="1"/>
</dbReference>
<feature type="transmembrane region" description="Helical" evidence="6">
    <location>
        <begin position="143"/>
        <end position="165"/>
    </location>
</feature>
<dbReference type="EMBL" id="FYEH01000005">
    <property type="protein sequence ID" value="SNB66689.1"/>
    <property type="molecule type" value="Genomic_DNA"/>
</dbReference>
<dbReference type="PROSITE" id="PS50850">
    <property type="entry name" value="MFS"/>
    <property type="match status" value="1"/>
</dbReference>
<feature type="transmembrane region" description="Helical" evidence="6">
    <location>
        <begin position="177"/>
        <end position="199"/>
    </location>
</feature>
<dbReference type="GO" id="GO:0022857">
    <property type="term" value="F:transmembrane transporter activity"/>
    <property type="evidence" value="ECO:0007669"/>
    <property type="project" value="InterPro"/>
</dbReference>
<dbReference type="Gene3D" id="1.20.1250.20">
    <property type="entry name" value="MFS general substrate transporter like domains"/>
    <property type="match status" value="2"/>
</dbReference>
<keyword evidence="9" id="KW-1185">Reference proteome</keyword>
<organism evidence="8 9">
    <name type="scientific">Arboricoccus pini</name>
    <dbReference type="NCBI Taxonomy" id="1963835"/>
    <lineage>
        <taxon>Bacteria</taxon>
        <taxon>Pseudomonadati</taxon>
        <taxon>Pseudomonadota</taxon>
        <taxon>Alphaproteobacteria</taxon>
        <taxon>Geminicoccales</taxon>
        <taxon>Geminicoccaceae</taxon>
        <taxon>Arboricoccus</taxon>
    </lineage>
</organism>
<feature type="transmembrane region" description="Helical" evidence="6">
    <location>
        <begin position="50"/>
        <end position="69"/>
    </location>
</feature>
<feature type="transmembrane region" description="Helical" evidence="6">
    <location>
        <begin position="245"/>
        <end position="266"/>
    </location>
</feature>
<dbReference type="Pfam" id="PF07690">
    <property type="entry name" value="MFS_1"/>
    <property type="match status" value="1"/>
</dbReference>
<keyword evidence="2" id="KW-0813">Transport</keyword>
<keyword evidence="3 6" id="KW-0812">Transmembrane</keyword>
<dbReference type="SUPFAM" id="SSF103473">
    <property type="entry name" value="MFS general substrate transporter"/>
    <property type="match status" value="1"/>
</dbReference>
<dbReference type="GO" id="GO:0016020">
    <property type="term" value="C:membrane"/>
    <property type="evidence" value="ECO:0007669"/>
    <property type="project" value="UniProtKB-SubCell"/>
</dbReference>
<proteinExistence type="predicted"/>
<feature type="transmembrane region" description="Helical" evidence="6">
    <location>
        <begin position="336"/>
        <end position="356"/>
    </location>
</feature>
<accession>A0A212R3V7</accession>
<dbReference type="Proteomes" id="UP000197065">
    <property type="component" value="Unassembled WGS sequence"/>
</dbReference>
<dbReference type="OrthoDB" id="9773957at2"/>
<dbReference type="PANTHER" id="PTHR43791:SF36">
    <property type="entry name" value="TRANSPORTER, PUTATIVE (AFU_ORTHOLOGUE AFUA_6G08340)-RELATED"/>
    <property type="match status" value="1"/>
</dbReference>
<keyword evidence="5 6" id="KW-0472">Membrane</keyword>
<feature type="transmembrane region" description="Helical" evidence="6">
    <location>
        <begin position="12"/>
        <end position="30"/>
    </location>
</feature>
<dbReference type="FunFam" id="1.20.1250.20:FF:000018">
    <property type="entry name" value="MFS transporter permease"/>
    <property type="match status" value="1"/>
</dbReference>
<name>A0A212R3V7_9PROT</name>
<feature type="transmembrane region" description="Helical" evidence="6">
    <location>
        <begin position="278"/>
        <end position="298"/>
    </location>
</feature>
<evidence type="ECO:0000256" key="5">
    <source>
        <dbReference type="ARBA" id="ARBA00023136"/>
    </source>
</evidence>